<dbReference type="Proteomes" id="UP000317863">
    <property type="component" value="Unassembled WGS sequence"/>
</dbReference>
<evidence type="ECO:0000256" key="1">
    <source>
        <dbReference type="ARBA" id="ARBA00018672"/>
    </source>
</evidence>
<proteinExistence type="predicted"/>
<dbReference type="InterPro" id="IPR011006">
    <property type="entry name" value="CheY-like_superfamily"/>
</dbReference>
<dbReference type="AlphaFoldDB" id="A0A544QXC4"/>
<keyword evidence="6" id="KW-1185">Reference proteome</keyword>
<dbReference type="SUPFAM" id="SSF52172">
    <property type="entry name" value="CheY-like"/>
    <property type="match status" value="1"/>
</dbReference>
<evidence type="ECO:0000256" key="2">
    <source>
        <dbReference type="ARBA" id="ARBA00024867"/>
    </source>
</evidence>
<dbReference type="EMBL" id="SGJB01000003">
    <property type="protein sequence ID" value="TQQ85348.1"/>
    <property type="molecule type" value="Genomic_DNA"/>
</dbReference>
<evidence type="ECO:0000313" key="6">
    <source>
        <dbReference type="Proteomes" id="UP000317863"/>
    </source>
</evidence>
<dbReference type="GO" id="GO:0000160">
    <property type="term" value="P:phosphorelay signal transduction system"/>
    <property type="evidence" value="ECO:0007669"/>
    <property type="project" value="InterPro"/>
</dbReference>
<reference evidence="5 6" key="1">
    <citation type="submission" date="2019-02" db="EMBL/GenBank/DDBJ databases">
        <title>Peptostreptococcaceae bacterium ZHW00191 nov., a new bacterium isolated from the human gut.</title>
        <authorList>
            <person name="Zhou H.-W."/>
            <person name="Chen X.-J."/>
        </authorList>
    </citation>
    <scope>NUCLEOTIDE SEQUENCE [LARGE SCALE GENOMIC DNA]</scope>
    <source>
        <strain evidence="5 6">ZHW00191</strain>
    </source>
</reference>
<evidence type="ECO:0000313" key="5">
    <source>
        <dbReference type="EMBL" id="TQQ85348.1"/>
    </source>
</evidence>
<comment type="caution">
    <text evidence="3">Lacks conserved residue(s) required for the propagation of feature annotation.</text>
</comment>
<dbReference type="RefSeq" id="WP_142535399.1">
    <property type="nucleotide sequence ID" value="NZ_SGJB01000003.1"/>
</dbReference>
<accession>A0A544QXC4</accession>
<comment type="caution">
    <text evidence="5">The sequence shown here is derived from an EMBL/GenBank/DDBJ whole genome shotgun (WGS) entry which is preliminary data.</text>
</comment>
<dbReference type="Gene3D" id="3.40.50.2300">
    <property type="match status" value="1"/>
</dbReference>
<sequence length="141" mass="16459">MNRRTVISEIEEIEFTVNISDNSTDLFIVDDDSVFADFLIYELEKYGFKSVRNFGKDIISEIAISDPKAIIINGDILNIDIFMLCKKISFILDIPILIIISKDTEADIIDYAVMNKYRHIKRPFSMRKLVYEISHIINRYI</sequence>
<protein>
    <recommendedName>
        <fullName evidence="1">Stage 0 sporulation protein A homolog</fullName>
    </recommendedName>
</protein>
<name>A0A544QXC4_9FIRM</name>
<feature type="domain" description="Response regulatory" evidence="4">
    <location>
        <begin position="25"/>
        <end position="137"/>
    </location>
</feature>
<evidence type="ECO:0000256" key="3">
    <source>
        <dbReference type="PROSITE-ProRule" id="PRU00169"/>
    </source>
</evidence>
<comment type="function">
    <text evidence="2">May play the central regulatory role in sporulation. It may be an element of the effector pathway responsible for the activation of sporulation genes in response to nutritional stress. Spo0A may act in concert with spo0H (a sigma factor) to control the expression of some genes that are critical to the sporulation process.</text>
</comment>
<organism evidence="5 6">
    <name type="scientific">Peptacetobacter hominis</name>
    <dbReference type="NCBI Taxonomy" id="2743610"/>
    <lineage>
        <taxon>Bacteria</taxon>
        <taxon>Bacillati</taxon>
        <taxon>Bacillota</taxon>
        <taxon>Clostridia</taxon>
        <taxon>Peptostreptococcales</taxon>
        <taxon>Peptostreptococcaceae</taxon>
        <taxon>Peptacetobacter</taxon>
    </lineage>
</organism>
<dbReference type="PROSITE" id="PS50110">
    <property type="entry name" value="RESPONSE_REGULATORY"/>
    <property type="match status" value="1"/>
</dbReference>
<evidence type="ECO:0000259" key="4">
    <source>
        <dbReference type="PROSITE" id="PS50110"/>
    </source>
</evidence>
<dbReference type="InterPro" id="IPR001789">
    <property type="entry name" value="Sig_transdc_resp-reg_receiver"/>
</dbReference>
<gene>
    <name evidence="5" type="ORF">EXD82_02855</name>
</gene>